<proteinExistence type="predicted"/>
<evidence type="ECO:0000313" key="1">
    <source>
        <dbReference type="EMBL" id="KAH7926360.1"/>
    </source>
</evidence>
<dbReference type="EMBL" id="MU266384">
    <property type="protein sequence ID" value="KAH7926360.1"/>
    <property type="molecule type" value="Genomic_DNA"/>
</dbReference>
<protein>
    <submittedName>
        <fullName evidence="1">MFS general substrate transporter</fullName>
    </submittedName>
</protein>
<reference evidence="1" key="1">
    <citation type="journal article" date="2021" name="New Phytol.">
        <title>Evolutionary innovations through gain and loss of genes in the ectomycorrhizal Boletales.</title>
        <authorList>
            <person name="Wu G."/>
            <person name="Miyauchi S."/>
            <person name="Morin E."/>
            <person name="Kuo A."/>
            <person name="Drula E."/>
            <person name="Varga T."/>
            <person name="Kohler A."/>
            <person name="Feng B."/>
            <person name="Cao Y."/>
            <person name="Lipzen A."/>
            <person name="Daum C."/>
            <person name="Hundley H."/>
            <person name="Pangilinan J."/>
            <person name="Johnson J."/>
            <person name="Barry K."/>
            <person name="LaButti K."/>
            <person name="Ng V."/>
            <person name="Ahrendt S."/>
            <person name="Min B."/>
            <person name="Choi I.G."/>
            <person name="Park H."/>
            <person name="Plett J.M."/>
            <person name="Magnuson J."/>
            <person name="Spatafora J.W."/>
            <person name="Nagy L.G."/>
            <person name="Henrissat B."/>
            <person name="Grigoriev I.V."/>
            <person name="Yang Z.L."/>
            <person name="Xu J."/>
            <person name="Martin F.M."/>
        </authorList>
    </citation>
    <scope>NUCLEOTIDE SEQUENCE</scope>
    <source>
        <strain evidence="1">KUC20120723A-06</strain>
    </source>
</reference>
<gene>
    <name evidence="1" type="ORF">BV22DRAFT_362386</name>
</gene>
<sequence length="560" mass="60125">MTIPFTESGKVDAAVIEKQAALADDSSSQFSGSAEGVGRDYELKCGLINKCLQNEIGFGRYQKQLFVLTGLGWLADNLWLQGLAVVLPQVQQEFNPPRVEYAVLAEFAGLIVGATTWGILADVIGRKISFNITLFIAGLFGLAAGGAPNFVTFSCLMAFMGFGVGGNLPVDGTHARHVSFWKSNPTELCNLTGALYLEHIPQSHQWTLTLLSVWWAVGQLVSSLISWVFIVNFSCDASIPDGACPKSQNMGWRYTVYTLGALTLLMFICRFFIFDLQESSKYLVAQGRDEEAIAVLEHIARRNGRTITLKLSDLQAISGSTPSKSPVKLHTTIRNAFSGLSLSHIRPLFSTRRLGVNTTLIIIVWGLIGIAYPLFNAYLPLYLASEVSSSGSTDINETYRNYAIISVLGIPGSFIACAVVDYTRGTGKWMVGGRKMALAISTMLTGVFLFLFTTSKTTAAVLGYSCASGLTQNAMYGVLYAYTPEVFPAPHRGTGDALCSALNRIGGFIAPLIKIATTPTSGTASASTANGPVFVSAALFMVAAILTILLPIETAGKMAL</sequence>
<dbReference type="Proteomes" id="UP000790709">
    <property type="component" value="Unassembled WGS sequence"/>
</dbReference>
<keyword evidence="2" id="KW-1185">Reference proteome</keyword>
<name>A0ACB8BMI9_9AGAM</name>
<accession>A0ACB8BMI9</accession>
<organism evidence="1 2">
    <name type="scientific">Leucogyrophana mollusca</name>
    <dbReference type="NCBI Taxonomy" id="85980"/>
    <lineage>
        <taxon>Eukaryota</taxon>
        <taxon>Fungi</taxon>
        <taxon>Dikarya</taxon>
        <taxon>Basidiomycota</taxon>
        <taxon>Agaricomycotina</taxon>
        <taxon>Agaricomycetes</taxon>
        <taxon>Agaricomycetidae</taxon>
        <taxon>Boletales</taxon>
        <taxon>Boletales incertae sedis</taxon>
        <taxon>Leucogyrophana</taxon>
    </lineage>
</organism>
<comment type="caution">
    <text evidence="1">The sequence shown here is derived from an EMBL/GenBank/DDBJ whole genome shotgun (WGS) entry which is preliminary data.</text>
</comment>
<evidence type="ECO:0000313" key="2">
    <source>
        <dbReference type="Proteomes" id="UP000790709"/>
    </source>
</evidence>